<proteinExistence type="predicted"/>
<sequence>MGDAPGLAALLARVSAADYDAWRRQVVRAGHCVAPVRVRGHASAVDTATGEVQASFATADQPDGLLLLACGDRRAAVCPPCAAVYRRDMVHLVGSGLVGRGGEAAVPAEVADHPRVFMTLTAPSFGPVHRASAGPCRLPPGPRRRCRHGVPADCGLVHEADHPVVGTPLCAACYDYTTNVLWHLMAPELWRRTTIAVGRELARAASTRLGRRVSVTALRDVLRVSYVKIAEFQKRGAVHFHAILRLDGVDPADRSRIVAPPAWATSGLLREAVAGAVGRASVAMPSPDGRMRVAAWGRQVDIRDITGGDAKRLAGYLAKYTTKTASDAVGADAALARRLHVLHPTALRRQVGPHLAQMVATAWKLGGQPGLEALRRWAHQLGYRGHFATKSRVYAMTLGALREARRAWRRRERARSGTSDVWGSAGAVVVGDWAYAGRGYVGIADAAKVALMAEEADIARADIRHLKRVEKEMRFWGASPVLAAA</sequence>
<keyword evidence="2" id="KW-1185">Reference proteome</keyword>
<reference evidence="1" key="1">
    <citation type="submission" date="2021-10" db="EMBL/GenBank/DDBJ databases">
        <title>Streptomonospora sp. nov., isolated from mangrove soil.</title>
        <authorList>
            <person name="Chen X."/>
            <person name="Ge X."/>
            <person name="Liu W."/>
        </authorList>
    </citation>
    <scope>NUCLEOTIDE SEQUENCE</scope>
    <source>
        <strain evidence="1">S1-112</strain>
    </source>
</reference>
<dbReference type="Proteomes" id="UP001140076">
    <property type="component" value="Unassembled WGS sequence"/>
</dbReference>
<dbReference type="Pfam" id="PF20199">
    <property type="entry name" value="RepSA"/>
    <property type="match status" value="1"/>
</dbReference>
<protein>
    <recommendedName>
        <fullName evidence="3">Replication initiation protein</fullName>
    </recommendedName>
</protein>
<comment type="caution">
    <text evidence="1">The sequence shown here is derived from an EMBL/GenBank/DDBJ whole genome shotgun (WGS) entry which is preliminary data.</text>
</comment>
<evidence type="ECO:0000313" key="2">
    <source>
        <dbReference type="Proteomes" id="UP001140076"/>
    </source>
</evidence>
<organism evidence="1 2">
    <name type="scientific">Streptomonospora mangrovi</name>
    <dbReference type="NCBI Taxonomy" id="2883123"/>
    <lineage>
        <taxon>Bacteria</taxon>
        <taxon>Bacillati</taxon>
        <taxon>Actinomycetota</taxon>
        <taxon>Actinomycetes</taxon>
        <taxon>Streptosporangiales</taxon>
        <taxon>Nocardiopsidaceae</taxon>
        <taxon>Streptomonospora</taxon>
    </lineage>
</organism>
<dbReference type="EMBL" id="JAJAQC010000001">
    <property type="protein sequence ID" value="MDA0562869.1"/>
    <property type="molecule type" value="Genomic_DNA"/>
</dbReference>
<evidence type="ECO:0000313" key="1">
    <source>
        <dbReference type="EMBL" id="MDA0562869.1"/>
    </source>
</evidence>
<evidence type="ECO:0008006" key="3">
    <source>
        <dbReference type="Google" id="ProtNLM"/>
    </source>
</evidence>
<dbReference type="AlphaFoldDB" id="A0A9X3NJB8"/>
<name>A0A9X3NJB8_9ACTN</name>
<gene>
    <name evidence="1" type="ORF">LG943_00735</name>
</gene>
<dbReference type="InterPro" id="IPR046828">
    <property type="entry name" value="RepSA"/>
</dbReference>
<dbReference type="RefSeq" id="WP_270070151.1">
    <property type="nucleotide sequence ID" value="NZ_JAJAQC010000001.1"/>
</dbReference>
<accession>A0A9X3NJB8</accession>